<feature type="binding site" evidence="14">
    <location>
        <position position="399"/>
    </location>
    <ligand>
        <name>substrate</name>
    </ligand>
</feature>
<feature type="binding site" evidence="15">
    <location>
        <position position="202"/>
    </location>
    <ligand>
        <name>thiamine diphosphate</name>
        <dbReference type="ChEBI" id="CHEBI:58937"/>
    </ligand>
</feature>
<evidence type="ECO:0000256" key="14">
    <source>
        <dbReference type="PIRSR" id="PIRSR605478-2"/>
    </source>
</evidence>
<comment type="similarity">
    <text evidence="3 18">Belongs to the transketolase family.</text>
</comment>
<evidence type="ECO:0000256" key="3">
    <source>
        <dbReference type="ARBA" id="ARBA00007131"/>
    </source>
</evidence>
<feature type="binding site" evidence="16">
    <location>
        <position position="204"/>
    </location>
    <ligand>
        <name>Mg(2+)</name>
        <dbReference type="ChEBI" id="CHEBI:18420"/>
    </ligand>
</feature>
<dbReference type="SUPFAM" id="SSF52518">
    <property type="entry name" value="Thiamin diphosphate-binding fold (THDP-binding)"/>
    <property type="match status" value="2"/>
</dbReference>
<feature type="binding site" evidence="16">
    <location>
        <position position="172"/>
    </location>
    <ligand>
        <name>Mg(2+)</name>
        <dbReference type="ChEBI" id="CHEBI:18420"/>
    </ligand>
</feature>
<dbReference type="PROSITE" id="PS00801">
    <property type="entry name" value="TRANSKETOLASE_1"/>
    <property type="match status" value="1"/>
</dbReference>
<dbReference type="GO" id="GO:0046872">
    <property type="term" value="F:metal ion binding"/>
    <property type="evidence" value="ECO:0007669"/>
    <property type="project" value="UniProtKB-KW"/>
</dbReference>
<feature type="binding site" evidence="14">
    <location>
        <position position="484"/>
    </location>
    <ligand>
        <name>substrate</name>
    </ligand>
</feature>
<feature type="binding site" evidence="14">
    <location>
        <position position="45"/>
    </location>
    <ligand>
        <name>substrate</name>
    </ligand>
</feature>
<evidence type="ECO:0000256" key="2">
    <source>
        <dbReference type="ARBA" id="ARBA00001941"/>
    </source>
</evidence>
<evidence type="ECO:0000256" key="15">
    <source>
        <dbReference type="PIRSR" id="PIRSR605478-3"/>
    </source>
</evidence>
<evidence type="ECO:0000256" key="4">
    <source>
        <dbReference type="ARBA" id="ARBA00011738"/>
    </source>
</evidence>
<comment type="cofactor">
    <cofactor evidence="18">
        <name>Mg(2+)</name>
        <dbReference type="ChEBI" id="CHEBI:18420"/>
    </cofactor>
    <cofactor evidence="18">
        <name>Ca(2+)</name>
        <dbReference type="ChEBI" id="CHEBI:29108"/>
    </cofactor>
    <cofactor evidence="18">
        <name>Mn(2+)</name>
        <dbReference type="ChEBI" id="CHEBI:29035"/>
    </cofactor>
    <cofactor evidence="18">
        <name>Co(2+)</name>
        <dbReference type="ChEBI" id="CHEBI:48828"/>
    </cofactor>
    <text evidence="18">Binds 1 Mg(2+) ion per subunit. Can also utilize other divalent metal cations, such as Ca(2+), Mn(2+) and Co(2+).</text>
</comment>
<dbReference type="CDD" id="cd02012">
    <property type="entry name" value="TPP_TK"/>
    <property type="match status" value="1"/>
</dbReference>
<comment type="caution">
    <text evidence="20">The sequence shown here is derived from an EMBL/GenBank/DDBJ whole genome shotgun (WGS) entry which is preliminary data.</text>
</comment>
<dbReference type="FunFam" id="3.40.50.970:FF:000003">
    <property type="entry name" value="Transketolase"/>
    <property type="match status" value="1"/>
</dbReference>
<feature type="binding site" evidence="14">
    <location>
        <position position="476"/>
    </location>
    <ligand>
        <name>substrate</name>
    </ligand>
</feature>
<feature type="binding site" evidence="14">
    <location>
        <position position="372"/>
    </location>
    <ligand>
        <name>substrate</name>
    </ligand>
</feature>
<dbReference type="InterPro" id="IPR005478">
    <property type="entry name" value="Transketolase_bac-like"/>
</dbReference>
<keyword evidence="21" id="KW-1185">Reference proteome</keyword>
<dbReference type="Pfam" id="PF22613">
    <property type="entry name" value="Transketolase_C_1"/>
    <property type="match status" value="1"/>
</dbReference>
<dbReference type="InterPro" id="IPR005474">
    <property type="entry name" value="Transketolase_N"/>
</dbReference>
<proteinExistence type="inferred from homology"/>
<dbReference type="AlphaFoldDB" id="A0A2P5K6X2"/>
<evidence type="ECO:0000256" key="8">
    <source>
        <dbReference type="ARBA" id="ARBA00022837"/>
    </source>
</evidence>
<evidence type="ECO:0000256" key="13">
    <source>
        <dbReference type="PIRSR" id="PIRSR605478-1"/>
    </source>
</evidence>
<evidence type="ECO:0000256" key="18">
    <source>
        <dbReference type="RuleBase" id="RU004996"/>
    </source>
</evidence>
<comment type="subunit">
    <text evidence="4 18">Homodimer.</text>
</comment>
<feature type="site" description="Important for catalytic activity" evidence="17">
    <location>
        <position position="45"/>
    </location>
</feature>
<dbReference type="Pfam" id="PF00456">
    <property type="entry name" value="Transketolase_N"/>
    <property type="match status" value="1"/>
</dbReference>
<dbReference type="InterPro" id="IPR055152">
    <property type="entry name" value="Transketolase-like_C_2"/>
</dbReference>
<dbReference type="InterPro" id="IPR009014">
    <property type="entry name" value="Transketo_C/PFOR_II"/>
</dbReference>
<dbReference type="NCBIfam" id="TIGR00232">
    <property type="entry name" value="tktlase_bact"/>
    <property type="match status" value="1"/>
</dbReference>
<dbReference type="FunFam" id="3.40.50.920:FF:000003">
    <property type="entry name" value="Transketolase"/>
    <property type="match status" value="1"/>
</dbReference>
<sequence length="683" mass="74402">MTEQFCAVPPAPKGVPAPRDPHLREMANCIRFLSIDAVQKAKSGHPGAPMGMADIATVLFKDFMRFDAADPHWIDRDRFVLSNGHGSMLLYSLLYLTGYSDMPVEELKRFRQLGSKTPGHPEYRHADGIELTTGPLGQGIAESVGMALGERIMNACFGDELVNHYTYVFMGDGCLMEGISQEAISLAGHLKLGRLIAFWDNNSISIDGSTRLAVSDNEVERFRASGWHVLEIDGHDTDAIRDAITAARHVNEQPTLIACKTIIGFGFPTRAGTQKAHSDAPGDDEIAGARKILGWESAPFEIPDALLNEWRAIGARGRAERLAWADRVRQAPEALRREFERRNRGELPVNWKAAIAAARAEFVADDTQMATRQASGAVLSHLVDAIPELLGGSADLTPSNNTKVNRQVEIKPGDYGGSYVHYGVREHGMAAAMNGLALHGGLIPYGGTFLCFSDYCRPAIRLAAMMRIRTIFVMTHDSIGLGEDGPTHQPVEHLAALRAMPHLGVYRPADAVETAECWELILEQPRRAAILALSRQPVPLLRQDAKGGNRSARGAYVLLEAEGGPRQLTLLATGSELHLAVQARTIMQNEGVPTAVVSMPCCLLFDEQNPEYRESVLGETAARVAVEAAVGLGWDKYLGPAGRFVGMHDFGESGKIQDVYARFGITTDAIVRAARQVVADVRH</sequence>
<keyword evidence="10 15" id="KW-0786">Thiamine pyrophosphate</keyword>
<feature type="site" description="Important for catalytic activity" evidence="17">
    <location>
        <position position="277"/>
    </location>
</feature>
<evidence type="ECO:0000256" key="10">
    <source>
        <dbReference type="ARBA" id="ARBA00023052"/>
    </source>
</evidence>
<feature type="active site" description="Proton donor" evidence="13">
    <location>
        <position position="426"/>
    </location>
</feature>
<feature type="binding site" evidence="15">
    <location>
        <position position="173"/>
    </location>
    <ligand>
        <name>thiamine diphosphate</name>
        <dbReference type="ChEBI" id="CHEBI:58937"/>
    </ligand>
</feature>
<dbReference type="GO" id="GO:0005829">
    <property type="term" value="C:cytosol"/>
    <property type="evidence" value="ECO:0007669"/>
    <property type="project" value="TreeGrafter"/>
</dbReference>
<protein>
    <recommendedName>
        <fullName evidence="5 12">Transketolase</fullName>
        <ecNumber evidence="5 12">2.2.1.1</ecNumber>
    </recommendedName>
</protein>
<feature type="binding site" evidence="15">
    <location>
        <position position="277"/>
    </location>
    <ligand>
        <name>thiamine diphosphate</name>
        <dbReference type="ChEBI" id="CHEBI:58937"/>
    </ligand>
</feature>
<dbReference type="Proteomes" id="UP000243096">
    <property type="component" value="Unassembled WGS sequence"/>
</dbReference>
<keyword evidence="7 16" id="KW-0479">Metal-binding</keyword>
<evidence type="ECO:0000256" key="16">
    <source>
        <dbReference type="PIRSR" id="PIRSR605478-4"/>
    </source>
</evidence>
<evidence type="ECO:0000313" key="21">
    <source>
        <dbReference type="Proteomes" id="UP000243096"/>
    </source>
</evidence>
<organism evidence="20 21">
    <name type="scientific">Mycetohabitans endofungorum</name>
    <dbReference type="NCBI Taxonomy" id="417203"/>
    <lineage>
        <taxon>Bacteria</taxon>
        <taxon>Pseudomonadati</taxon>
        <taxon>Pseudomonadota</taxon>
        <taxon>Betaproteobacteria</taxon>
        <taxon>Burkholderiales</taxon>
        <taxon>Burkholderiaceae</taxon>
        <taxon>Mycetohabitans</taxon>
    </lineage>
</organism>
<dbReference type="PANTHER" id="PTHR43522:SF2">
    <property type="entry name" value="TRANSKETOLASE 1-RELATED"/>
    <property type="match status" value="1"/>
</dbReference>
<dbReference type="InterPro" id="IPR020826">
    <property type="entry name" value="Transketolase_BS"/>
</dbReference>
<feature type="binding site" evidence="15">
    <location>
        <position position="452"/>
    </location>
    <ligand>
        <name>thiamine diphosphate</name>
        <dbReference type="ChEBI" id="CHEBI:58937"/>
    </ligand>
</feature>
<dbReference type="CDD" id="cd07033">
    <property type="entry name" value="TPP_PYR_DXS_TK_like"/>
    <property type="match status" value="1"/>
</dbReference>
<evidence type="ECO:0000256" key="1">
    <source>
        <dbReference type="ARBA" id="ARBA00001913"/>
    </source>
</evidence>
<dbReference type="PANTHER" id="PTHR43522">
    <property type="entry name" value="TRANSKETOLASE"/>
    <property type="match status" value="1"/>
</dbReference>
<reference evidence="20 21" key="1">
    <citation type="submission" date="2018-01" db="EMBL/GenBank/DDBJ databases">
        <title>Genomic Encyclopedia of Type Strains, Phase III (KMG-III): the genomes of soil and plant-associated and newly described type strains.</title>
        <authorList>
            <person name="Whitman W."/>
        </authorList>
    </citation>
    <scope>NUCLEOTIDE SEQUENCE [LARGE SCALE GENOMIC DNA]</scope>
    <source>
        <strain evidence="20 21">HKI456</strain>
    </source>
</reference>
<comment type="cofactor">
    <cofactor evidence="1">
        <name>Ca(2+)</name>
        <dbReference type="ChEBI" id="CHEBI:29108"/>
    </cofactor>
</comment>
<evidence type="ECO:0000313" key="20">
    <source>
        <dbReference type="EMBL" id="PPB81400.1"/>
    </source>
</evidence>
<dbReference type="EC" id="2.2.1.1" evidence="5 12"/>
<dbReference type="InterPro" id="IPR005475">
    <property type="entry name" value="Transketolase-like_Pyr-bd"/>
</dbReference>
<comment type="cofactor">
    <cofactor evidence="2">
        <name>Co(2+)</name>
        <dbReference type="ChEBI" id="CHEBI:48828"/>
    </cofactor>
</comment>
<comment type="cofactor">
    <cofactor evidence="16">
        <name>Mg(2+)</name>
        <dbReference type="ChEBI" id="CHEBI:18420"/>
    </cofactor>
    <text evidence="16">Binds 1 Mg(2+) ion per subunit. Can also utilize other divalent metal cations, such as Ca(2+), Mn(2+) and Co(2+).</text>
</comment>
<feature type="binding site" evidence="15">
    <location>
        <position position="85"/>
    </location>
    <ligand>
        <name>thiamine diphosphate</name>
        <dbReference type="ChEBI" id="CHEBI:58937"/>
    </ligand>
</feature>
<dbReference type="EMBL" id="PRDW01000021">
    <property type="protein sequence ID" value="PPB81400.1"/>
    <property type="molecule type" value="Genomic_DNA"/>
</dbReference>
<dbReference type="InterPro" id="IPR029061">
    <property type="entry name" value="THDP-binding"/>
</dbReference>
<feature type="domain" description="Transketolase-like pyrimidine-binding" evidence="19">
    <location>
        <begin position="369"/>
        <end position="540"/>
    </location>
</feature>
<accession>A0A2P5K6X2</accession>
<evidence type="ECO:0000256" key="9">
    <source>
        <dbReference type="ARBA" id="ARBA00022842"/>
    </source>
</evidence>
<gene>
    <name evidence="20" type="ORF">B0O95_12124</name>
</gene>
<dbReference type="Gene3D" id="3.40.50.970">
    <property type="match status" value="2"/>
</dbReference>
<dbReference type="SMART" id="SM00861">
    <property type="entry name" value="Transket_pyr"/>
    <property type="match status" value="1"/>
</dbReference>
<dbReference type="FunFam" id="3.40.50.970:FF:000004">
    <property type="entry name" value="Transketolase"/>
    <property type="match status" value="1"/>
</dbReference>
<dbReference type="RefSeq" id="WP_233203402.1">
    <property type="nucleotide sequence ID" value="NZ_CP062179.1"/>
</dbReference>
<evidence type="ECO:0000259" key="19">
    <source>
        <dbReference type="SMART" id="SM00861"/>
    </source>
</evidence>
<evidence type="ECO:0000256" key="12">
    <source>
        <dbReference type="NCBIfam" id="TIGR00232"/>
    </source>
</evidence>
<keyword evidence="6 18" id="KW-0808">Transferase</keyword>
<feature type="binding site" evidence="16">
    <location>
        <position position="202"/>
    </location>
    <ligand>
        <name>Mg(2+)</name>
        <dbReference type="ChEBI" id="CHEBI:18420"/>
    </ligand>
</feature>
<dbReference type="SUPFAM" id="SSF52922">
    <property type="entry name" value="TK C-terminal domain-like"/>
    <property type="match status" value="1"/>
</dbReference>
<dbReference type="PROSITE" id="PS00802">
    <property type="entry name" value="TRANSKETOLASE_2"/>
    <property type="match status" value="1"/>
</dbReference>
<comment type="catalytic activity">
    <reaction evidence="11 18">
        <text>D-sedoheptulose 7-phosphate + D-glyceraldehyde 3-phosphate = aldehydo-D-ribose 5-phosphate + D-xylulose 5-phosphate</text>
        <dbReference type="Rhea" id="RHEA:10508"/>
        <dbReference type="ChEBI" id="CHEBI:57483"/>
        <dbReference type="ChEBI" id="CHEBI:57737"/>
        <dbReference type="ChEBI" id="CHEBI:58273"/>
        <dbReference type="ChEBI" id="CHEBI:59776"/>
        <dbReference type="EC" id="2.2.1.1"/>
    </reaction>
</comment>
<comment type="cofactor">
    <cofactor evidence="15">
        <name>thiamine diphosphate</name>
        <dbReference type="ChEBI" id="CHEBI:58937"/>
    </cofactor>
    <text evidence="15">Binds 1 thiamine pyrophosphate per subunit. During the reaction, the substrate forms a covalent intermediate with the cofactor.</text>
</comment>
<evidence type="ECO:0000256" key="11">
    <source>
        <dbReference type="ARBA" id="ARBA00049473"/>
    </source>
</evidence>
<keyword evidence="9 16" id="KW-0460">Magnesium</keyword>
<dbReference type="Gene3D" id="3.40.50.920">
    <property type="match status" value="1"/>
</dbReference>
<dbReference type="GO" id="GO:0004802">
    <property type="term" value="F:transketolase activity"/>
    <property type="evidence" value="ECO:0007669"/>
    <property type="project" value="UniProtKB-UniRule"/>
</dbReference>
<evidence type="ECO:0000256" key="6">
    <source>
        <dbReference type="ARBA" id="ARBA00022679"/>
    </source>
</evidence>
<feature type="binding site" evidence="14">
    <location>
        <position position="277"/>
    </location>
    <ligand>
        <name>substrate</name>
    </ligand>
</feature>
<feature type="binding site" evidence="14">
    <location>
        <position position="488"/>
    </location>
    <ligand>
        <name>substrate</name>
    </ligand>
</feature>
<feature type="binding site" evidence="14">
    <location>
        <position position="535"/>
    </location>
    <ligand>
        <name>substrate</name>
    </ligand>
</feature>
<feature type="binding site" evidence="15">
    <location>
        <begin position="134"/>
        <end position="136"/>
    </location>
    <ligand>
        <name>thiamine diphosphate</name>
        <dbReference type="ChEBI" id="CHEBI:58937"/>
    </ligand>
</feature>
<dbReference type="GO" id="GO:0009052">
    <property type="term" value="P:pentose-phosphate shunt, non-oxidative branch"/>
    <property type="evidence" value="ECO:0007669"/>
    <property type="project" value="UniProtKB-ARBA"/>
</dbReference>
<dbReference type="InterPro" id="IPR049557">
    <property type="entry name" value="Transketolase_CS"/>
</dbReference>
<evidence type="ECO:0000256" key="7">
    <source>
        <dbReference type="ARBA" id="ARBA00022723"/>
    </source>
</evidence>
<comment type="function">
    <text evidence="18">Catalyzes the transfer of a two-carbon ketol group from a ketose donor to an aldose acceptor, via a covalent intermediate with the cofactor thiamine pyrophosphate.</text>
</comment>
<evidence type="ECO:0000256" key="17">
    <source>
        <dbReference type="PIRSR" id="PIRSR605478-5"/>
    </source>
</evidence>
<dbReference type="InterPro" id="IPR033247">
    <property type="entry name" value="Transketolase_fam"/>
</dbReference>
<evidence type="ECO:0000256" key="5">
    <source>
        <dbReference type="ARBA" id="ARBA00013152"/>
    </source>
</evidence>
<name>A0A2P5K6X2_9BURK</name>
<dbReference type="Pfam" id="PF02779">
    <property type="entry name" value="Transket_pyr"/>
    <property type="match status" value="1"/>
</dbReference>
<keyword evidence="8 18" id="KW-0106">Calcium</keyword>